<evidence type="ECO:0000256" key="1">
    <source>
        <dbReference type="SAM" id="Phobius"/>
    </source>
</evidence>
<feature type="transmembrane region" description="Helical" evidence="1">
    <location>
        <begin position="195"/>
        <end position="213"/>
    </location>
</feature>
<feature type="transmembrane region" description="Helical" evidence="1">
    <location>
        <begin position="346"/>
        <end position="369"/>
    </location>
</feature>
<dbReference type="OrthoDB" id="5753718at2"/>
<dbReference type="PANTHER" id="PTHR41771:SF1">
    <property type="entry name" value="MEMBRANE PROTEIN"/>
    <property type="match status" value="1"/>
</dbReference>
<keyword evidence="1" id="KW-0472">Membrane</keyword>
<dbReference type="Proteomes" id="UP000070080">
    <property type="component" value="Unassembled WGS sequence"/>
</dbReference>
<dbReference type="PANTHER" id="PTHR41771">
    <property type="entry name" value="MEMBRANE PROTEIN-RELATED"/>
    <property type="match status" value="1"/>
</dbReference>
<keyword evidence="1" id="KW-1133">Transmembrane helix</keyword>
<name>A0A133YCI9_9FIRM</name>
<sequence>MAVIKSKEVHMSEHFTYDEPVHSHHLDLAKQKLNTKERSLYFLTIGMSLLILLVSHLIIKQSVPSLPQNQANLVQARIEKIVNTEQSESGLAGEKPNLKINFTATLLTGERQGERIVGYQSIDFSNPSDSLTQVKSGDRVLLFSPKQSANPASANKLSPFVFVEYDRHTKLIWLFAVFAIALLAFGHLKGLNTLLSLVLTVLMIFLVFIPSILAAYNVYLMTLLTCLYGTLISFLLVIGYNAKAYAATIGCLAGVSLSGLLAIICNYWLKISGLTGDEAITLANLPLPNKINLPALIFAMVLIGALGAVMDVAMDISSALAQVKLQAPNLKRHEIFKIGLDIGRDLISTLSNTLIMAYIGTSLLTVLVLSGTGMSWNFFINRESFAVDILNAIIGTLAILFTIPLTAFVCAWLYNSPKAKLK</sequence>
<gene>
    <name evidence="2" type="ORF">HMPREF1872_00777</name>
</gene>
<dbReference type="InterPro" id="IPR012507">
    <property type="entry name" value="YibE_F"/>
</dbReference>
<organism evidence="2 3">
    <name type="scientific">Amygdalobacter nucleatus</name>
    <dbReference type="NCBI Taxonomy" id="3029274"/>
    <lineage>
        <taxon>Bacteria</taxon>
        <taxon>Bacillati</taxon>
        <taxon>Bacillota</taxon>
        <taxon>Clostridia</taxon>
        <taxon>Eubacteriales</taxon>
        <taxon>Oscillospiraceae</taxon>
        <taxon>Amygdalobacter</taxon>
    </lineage>
</organism>
<keyword evidence="1" id="KW-0812">Transmembrane</keyword>
<feature type="transmembrane region" description="Helical" evidence="1">
    <location>
        <begin position="389"/>
        <end position="414"/>
    </location>
</feature>
<proteinExistence type="predicted"/>
<dbReference type="Pfam" id="PF07907">
    <property type="entry name" value="YibE_F"/>
    <property type="match status" value="1"/>
</dbReference>
<comment type="caution">
    <text evidence="2">The sequence shown here is derived from an EMBL/GenBank/DDBJ whole genome shotgun (WGS) entry which is preliminary data.</text>
</comment>
<reference evidence="3" key="1">
    <citation type="submission" date="2016-01" db="EMBL/GenBank/DDBJ databases">
        <authorList>
            <person name="Mitreva M."/>
            <person name="Pepin K.H."/>
            <person name="Mihindukulasuriya K.A."/>
            <person name="Fulton R."/>
            <person name="Fronick C."/>
            <person name="O'Laughlin M."/>
            <person name="Miner T."/>
            <person name="Herter B."/>
            <person name="Rosa B.A."/>
            <person name="Cordes M."/>
            <person name="Tomlinson C."/>
            <person name="Wollam A."/>
            <person name="Palsikar V.B."/>
            <person name="Mardis E.R."/>
            <person name="Wilson R.K."/>
        </authorList>
    </citation>
    <scope>NUCLEOTIDE SEQUENCE [LARGE SCALE GENOMIC DNA]</scope>
    <source>
        <strain evidence="3">KA00274</strain>
    </source>
</reference>
<feature type="transmembrane region" description="Helical" evidence="1">
    <location>
        <begin position="245"/>
        <end position="269"/>
    </location>
</feature>
<evidence type="ECO:0000313" key="3">
    <source>
        <dbReference type="Proteomes" id="UP000070080"/>
    </source>
</evidence>
<accession>A0A133YCI9</accession>
<keyword evidence="3" id="KW-1185">Reference proteome</keyword>
<dbReference type="STRING" id="1497955.HMPREF1872_00777"/>
<evidence type="ECO:0000313" key="2">
    <source>
        <dbReference type="EMBL" id="KXB40900.1"/>
    </source>
</evidence>
<feature type="transmembrane region" description="Helical" evidence="1">
    <location>
        <begin position="219"/>
        <end position="238"/>
    </location>
</feature>
<feature type="transmembrane region" description="Helical" evidence="1">
    <location>
        <begin position="171"/>
        <end position="188"/>
    </location>
</feature>
<feature type="transmembrane region" description="Helical" evidence="1">
    <location>
        <begin position="40"/>
        <end position="59"/>
    </location>
</feature>
<feature type="transmembrane region" description="Helical" evidence="1">
    <location>
        <begin position="291"/>
        <end position="314"/>
    </location>
</feature>
<dbReference type="AlphaFoldDB" id="A0A133YCI9"/>
<dbReference type="EMBL" id="LSCV01000023">
    <property type="protein sequence ID" value="KXB40900.1"/>
    <property type="molecule type" value="Genomic_DNA"/>
</dbReference>
<protein>
    <submittedName>
        <fullName evidence="2">YibE/F-like protein</fullName>
    </submittedName>
</protein>